<keyword evidence="1" id="KW-0175">Coiled coil</keyword>
<comment type="caution">
    <text evidence="3">The sequence shown here is derived from an EMBL/GenBank/DDBJ whole genome shotgun (WGS) entry which is preliminary data.</text>
</comment>
<evidence type="ECO:0000313" key="3">
    <source>
        <dbReference type="EMBL" id="MBB2200556.1"/>
    </source>
</evidence>
<protein>
    <submittedName>
        <fullName evidence="3">Uncharacterized protein</fullName>
    </submittedName>
</protein>
<dbReference type="RefSeq" id="WP_182954292.1">
    <property type="nucleotide sequence ID" value="NZ_JABEQM010000002.1"/>
</dbReference>
<name>A0A7W4K565_9PROT</name>
<proteinExistence type="predicted"/>
<feature type="region of interest" description="Disordered" evidence="2">
    <location>
        <begin position="1"/>
        <end position="20"/>
    </location>
</feature>
<dbReference type="Proteomes" id="UP000578030">
    <property type="component" value="Unassembled WGS sequence"/>
</dbReference>
<evidence type="ECO:0000313" key="4">
    <source>
        <dbReference type="Proteomes" id="UP000578030"/>
    </source>
</evidence>
<accession>A0A7W4K565</accession>
<reference evidence="3 4" key="1">
    <citation type="submission" date="2020-04" db="EMBL/GenBank/DDBJ databases">
        <title>Description of novel Gluconacetobacter.</title>
        <authorList>
            <person name="Sombolestani A."/>
        </authorList>
    </citation>
    <scope>NUCLEOTIDE SEQUENCE [LARGE SCALE GENOMIC DNA]</scope>
    <source>
        <strain evidence="3 4">LMG 27802</strain>
    </source>
</reference>
<dbReference type="AlphaFoldDB" id="A0A7W4K565"/>
<organism evidence="3 4">
    <name type="scientific">Gluconacetobacter tumulisoli</name>
    <dbReference type="NCBI Taxonomy" id="1286189"/>
    <lineage>
        <taxon>Bacteria</taxon>
        <taxon>Pseudomonadati</taxon>
        <taxon>Pseudomonadota</taxon>
        <taxon>Alphaproteobacteria</taxon>
        <taxon>Acetobacterales</taxon>
        <taxon>Acetobacteraceae</taxon>
        <taxon>Gluconacetobacter</taxon>
    </lineage>
</organism>
<keyword evidence="4" id="KW-1185">Reference proteome</keyword>
<sequence>MPGGPAVRGKDAGLAGHDPASFGGMVDLENSMIADLERRLAAVERTLDEIVTSLEKYSPQDAERRVRLLATIVGSMAAALRTLASRIDGVRTRRRHVERKGRGSGKP</sequence>
<evidence type="ECO:0000256" key="2">
    <source>
        <dbReference type="SAM" id="MobiDB-lite"/>
    </source>
</evidence>
<evidence type="ECO:0000256" key="1">
    <source>
        <dbReference type="SAM" id="Coils"/>
    </source>
</evidence>
<gene>
    <name evidence="3" type="ORF">HLH28_03005</name>
</gene>
<feature type="coiled-coil region" evidence="1">
    <location>
        <begin position="26"/>
        <end position="53"/>
    </location>
</feature>
<dbReference type="EMBL" id="JABEQM010000002">
    <property type="protein sequence ID" value="MBB2200556.1"/>
    <property type="molecule type" value="Genomic_DNA"/>
</dbReference>